<sequence>MPFLPASHRRNADPPVLELRPAPSYLRKELPTHQRRADGQNCVKLSSDDVKKIPGWKKLEGIANDRWGNHKRNIVTNDQHPDTVSKGATLCIASESIKIRFTGQPTCQSNKVSAGGGLKGTNGTLSLAVAQGFTASSQYTISQAATIGVSQTFLGTLDFPEVAGVSEAITMSASITNTLTKSFTAQYSELNTVTLLMTSPDGKSCDAGTNVTHCTLQGEGEMHLLATGYVWFEYEDKQKEKGKGEKHFKWNLELDKELTVAERTSIAKFKGSVVASTHATYKGACT</sequence>
<evidence type="ECO:0000313" key="2">
    <source>
        <dbReference type="Proteomes" id="UP000053593"/>
    </source>
</evidence>
<dbReference type="EMBL" id="KN834772">
    <property type="protein sequence ID" value="KIK61256.1"/>
    <property type="molecule type" value="Genomic_DNA"/>
</dbReference>
<protein>
    <submittedName>
        <fullName evidence="1">Uncharacterized protein</fullName>
    </submittedName>
</protein>
<dbReference type="Proteomes" id="UP000053593">
    <property type="component" value="Unassembled WGS sequence"/>
</dbReference>
<evidence type="ECO:0000313" key="1">
    <source>
        <dbReference type="EMBL" id="KIK61256.1"/>
    </source>
</evidence>
<keyword evidence="2" id="KW-1185">Reference proteome</keyword>
<dbReference type="OrthoDB" id="3010635at2759"/>
<dbReference type="AlphaFoldDB" id="A0A0D0BZE0"/>
<proteinExistence type="predicted"/>
<accession>A0A0D0BZE0</accession>
<organism evidence="1 2">
    <name type="scientific">Collybiopsis luxurians FD-317 M1</name>
    <dbReference type="NCBI Taxonomy" id="944289"/>
    <lineage>
        <taxon>Eukaryota</taxon>
        <taxon>Fungi</taxon>
        <taxon>Dikarya</taxon>
        <taxon>Basidiomycota</taxon>
        <taxon>Agaricomycotina</taxon>
        <taxon>Agaricomycetes</taxon>
        <taxon>Agaricomycetidae</taxon>
        <taxon>Agaricales</taxon>
        <taxon>Marasmiineae</taxon>
        <taxon>Omphalotaceae</taxon>
        <taxon>Collybiopsis</taxon>
        <taxon>Collybiopsis luxurians</taxon>
    </lineage>
</organism>
<dbReference type="HOGENOM" id="CLU_058858_1_0_1"/>
<reference evidence="1 2" key="1">
    <citation type="submission" date="2014-04" db="EMBL/GenBank/DDBJ databases">
        <title>Evolutionary Origins and Diversification of the Mycorrhizal Mutualists.</title>
        <authorList>
            <consortium name="DOE Joint Genome Institute"/>
            <consortium name="Mycorrhizal Genomics Consortium"/>
            <person name="Kohler A."/>
            <person name="Kuo A."/>
            <person name="Nagy L.G."/>
            <person name="Floudas D."/>
            <person name="Copeland A."/>
            <person name="Barry K.W."/>
            <person name="Cichocki N."/>
            <person name="Veneault-Fourrey C."/>
            <person name="LaButti K."/>
            <person name="Lindquist E.A."/>
            <person name="Lipzen A."/>
            <person name="Lundell T."/>
            <person name="Morin E."/>
            <person name="Murat C."/>
            <person name="Riley R."/>
            <person name="Ohm R."/>
            <person name="Sun H."/>
            <person name="Tunlid A."/>
            <person name="Henrissat B."/>
            <person name="Grigoriev I.V."/>
            <person name="Hibbett D.S."/>
            <person name="Martin F."/>
        </authorList>
    </citation>
    <scope>NUCLEOTIDE SEQUENCE [LARGE SCALE GENOMIC DNA]</scope>
    <source>
        <strain evidence="1 2">FD-317 M1</strain>
    </source>
</reference>
<name>A0A0D0BZE0_9AGAR</name>
<gene>
    <name evidence="1" type="ORF">GYMLUDRAFT_73603</name>
</gene>